<feature type="binding site" evidence="4">
    <location>
        <position position="123"/>
    </location>
    <ligand>
        <name>Mn(2+)</name>
        <dbReference type="ChEBI" id="CHEBI:29035"/>
        <label>1</label>
    </ligand>
</feature>
<dbReference type="RefSeq" id="WP_286984450.1">
    <property type="nucleotide sequence ID" value="NZ_PEXG01000066.1"/>
</dbReference>
<keyword evidence="2 4" id="KW-0479">Metal-binding</keyword>
<gene>
    <name evidence="6" type="primary">speB</name>
    <name evidence="6" type="ORF">COY37_10705</name>
</gene>
<dbReference type="NCBIfam" id="TIGR01230">
    <property type="entry name" value="agmatinase"/>
    <property type="match status" value="1"/>
</dbReference>
<dbReference type="PROSITE" id="PS01053">
    <property type="entry name" value="ARGINASE_1"/>
    <property type="match status" value="1"/>
</dbReference>
<dbReference type="Pfam" id="PF00491">
    <property type="entry name" value="Arginase"/>
    <property type="match status" value="1"/>
</dbReference>
<dbReference type="Proteomes" id="UP000230956">
    <property type="component" value="Unassembled WGS sequence"/>
</dbReference>
<protein>
    <submittedName>
        <fullName evidence="6">Agmatinase</fullName>
    </submittedName>
</protein>
<comment type="cofactor">
    <cofactor evidence="4">
        <name>Mn(2+)</name>
        <dbReference type="ChEBI" id="CHEBI:29035"/>
    </cofactor>
    <text evidence="4">Binds 2 manganese ions per subunit.</text>
</comment>
<evidence type="ECO:0000256" key="4">
    <source>
        <dbReference type="PIRSR" id="PIRSR036979-1"/>
    </source>
</evidence>
<accession>A0A2M7T598</accession>
<evidence type="ECO:0000256" key="3">
    <source>
        <dbReference type="ARBA" id="ARBA00022801"/>
    </source>
</evidence>
<feature type="binding site" evidence="4">
    <location>
        <position position="230"/>
    </location>
    <ligand>
        <name>Mn(2+)</name>
        <dbReference type="ChEBI" id="CHEBI:29035"/>
        <label>1</label>
    </ligand>
</feature>
<dbReference type="GO" id="GO:0008783">
    <property type="term" value="F:agmatinase activity"/>
    <property type="evidence" value="ECO:0007669"/>
    <property type="project" value="TreeGrafter"/>
</dbReference>
<evidence type="ECO:0000313" key="6">
    <source>
        <dbReference type="EMBL" id="PIZ35247.1"/>
    </source>
</evidence>
<dbReference type="InterPro" id="IPR023696">
    <property type="entry name" value="Ureohydrolase_dom_sf"/>
</dbReference>
<feature type="binding site" evidence="4">
    <location>
        <position position="228"/>
    </location>
    <ligand>
        <name>Mn(2+)</name>
        <dbReference type="ChEBI" id="CHEBI:29035"/>
        <label>1</label>
    </ligand>
</feature>
<dbReference type="CDD" id="cd11593">
    <property type="entry name" value="Agmatinase-like_2"/>
    <property type="match status" value="1"/>
</dbReference>
<name>A0A2M7T598_9ACTN</name>
<dbReference type="InterPro" id="IPR005925">
    <property type="entry name" value="Agmatinase-rel"/>
</dbReference>
<dbReference type="PANTHER" id="PTHR11358:SF26">
    <property type="entry name" value="GUANIDINO ACID HYDROLASE, MITOCHONDRIAL"/>
    <property type="match status" value="1"/>
</dbReference>
<evidence type="ECO:0000256" key="1">
    <source>
        <dbReference type="ARBA" id="ARBA00009227"/>
    </source>
</evidence>
<evidence type="ECO:0000313" key="7">
    <source>
        <dbReference type="Proteomes" id="UP000230956"/>
    </source>
</evidence>
<dbReference type="EMBL" id="PFNG01000249">
    <property type="protein sequence ID" value="PIZ35247.1"/>
    <property type="molecule type" value="Genomic_DNA"/>
</dbReference>
<dbReference type="Gene3D" id="3.40.800.10">
    <property type="entry name" value="Ureohydrolase domain"/>
    <property type="match status" value="1"/>
</dbReference>
<comment type="caution">
    <text evidence="6">The sequence shown here is derived from an EMBL/GenBank/DDBJ whole genome shotgun (WGS) entry which is preliminary data.</text>
</comment>
<dbReference type="SUPFAM" id="SSF52768">
    <property type="entry name" value="Arginase/deacetylase"/>
    <property type="match status" value="1"/>
</dbReference>
<dbReference type="PIRSF" id="PIRSF036979">
    <property type="entry name" value="Arginase"/>
    <property type="match status" value="1"/>
</dbReference>
<keyword evidence="4" id="KW-0464">Manganese</keyword>
<dbReference type="PANTHER" id="PTHR11358">
    <property type="entry name" value="ARGINASE/AGMATINASE"/>
    <property type="match status" value="1"/>
</dbReference>
<dbReference type="PROSITE" id="PS51409">
    <property type="entry name" value="ARGINASE_2"/>
    <property type="match status" value="1"/>
</dbReference>
<comment type="similarity">
    <text evidence="1">Belongs to the arginase family. Agmatinase subfamily.</text>
</comment>
<organism evidence="6 7">
    <name type="scientific">Candidatus Aquicultor secundus</name>
    <dbReference type="NCBI Taxonomy" id="1973895"/>
    <lineage>
        <taxon>Bacteria</taxon>
        <taxon>Bacillati</taxon>
        <taxon>Actinomycetota</taxon>
        <taxon>Candidatus Aquicultoria</taxon>
        <taxon>Candidatus Aquicultorales</taxon>
        <taxon>Candidatus Aquicultoraceae</taxon>
        <taxon>Candidatus Aquicultor</taxon>
    </lineage>
</organism>
<evidence type="ECO:0000256" key="2">
    <source>
        <dbReference type="ARBA" id="ARBA00022723"/>
    </source>
</evidence>
<sequence length="303" mass="34273">MKQANLVTEARMYTSVPFNFLGIDEHNSFEESKVVVVPIPYDSTSSYRAGTREAPVAVINASRQVEFYDEELETEIYDKVGIHTLNEIMPNMEGPRHQIEVVRRVLLDMMEAGKFPVTIGGEHSITLGAVQAVKDFFPQVSVLQLDAHTDLRKEYEDTQYSHACVMRRIFDEGVRIAQVGIRNSSKEETRFIKANNIFSVSARQYRYGYYGIEEIVDALSDDVYITIDMDVFDPSEVPAVGTPEPGGLSWYEVLDILREVTFHKRVVGFDVVELCPIPGNPASDFLTAKLIYKLIGYCFRGGF</sequence>
<dbReference type="InterPro" id="IPR006035">
    <property type="entry name" value="Ureohydrolase"/>
</dbReference>
<dbReference type="GO" id="GO:0033389">
    <property type="term" value="P:putrescine biosynthetic process from arginine, via agmatine"/>
    <property type="evidence" value="ECO:0007669"/>
    <property type="project" value="TreeGrafter"/>
</dbReference>
<dbReference type="AlphaFoldDB" id="A0A2M7T598"/>
<reference evidence="7" key="1">
    <citation type="submission" date="2017-09" db="EMBL/GenBank/DDBJ databases">
        <title>Depth-based differentiation of microbial function through sediment-hosted aquifers and enrichment of novel symbionts in the deep terrestrial subsurface.</title>
        <authorList>
            <person name="Probst A.J."/>
            <person name="Ladd B."/>
            <person name="Jarett J.K."/>
            <person name="Geller-Mcgrath D.E."/>
            <person name="Sieber C.M.K."/>
            <person name="Emerson J.B."/>
            <person name="Anantharaman K."/>
            <person name="Thomas B.C."/>
            <person name="Malmstrom R."/>
            <person name="Stieglmeier M."/>
            <person name="Klingl A."/>
            <person name="Woyke T."/>
            <person name="Ryan C.M."/>
            <person name="Banfield J.F."/>
        </authorList>
    </citation>
    <scope>NUCLEOTIDE SEQUENCE [LARGE SCALE GENOMIC DNA]</scope>
</reference>
<dbReference type="GO" id="GO:0046872">
    <property type="term" value="F:metal ion binding"/>
    <property type="evidence" value="ECO:0007669"/>
    <property type="project" value="UniProtKB-KW"/>
</dbReference>
<feature type="binding site" evidence="4">
    <location>
        <position position="150"/>
    </location>
    <ligand>
        <name>Mn(2+)</name>
        <dbReference type="ChEBI" id="CHEBI:29035"/>
        <label>1</label>
    </ligand>
</feature>
<evidence type="ECO:0000256" key="5">
    <source>
        <dbReference type="RuleBase" id="RU003684"/>
    </source>
</evidence>
<dbReference type="InterPro" id="IPR020855">
    <property type="entry name" value="Ureohydrolase_Mn_BS"/>
</dbReference>
<feature type="binding site" evidence="4">
    <location>
        <position position="146"/>
    </location>
    <ligand>
        <name>Mn(2+)</name>
        <dbReference type="ChEBI" id="CHEBI:29035"/>
        <label>1</label>
    </ligand>
</feature>
<proteinExistence type="inferred from homology"/>
<feature type="binding site" evidence="4">
    <location>
        <position position="148"/>
    </location>
    <ligand>
        <name>Mn(2+)</name>
        <dbReference type="ChEBI" id="CHEBI:29035"/>
        <label>1</label>
    </ligand>
</feature>
<keyword evidence="3 5" id="KW-0378">Hydrolase</keyword>